<feature type="signal peptide" evidence="6">
    <location>
        <begin position="1"/>
        <end position="20"/>
    </location>
</feature>
<gene>
    <name evidence="8" type="ORF">ACFOEB_01895</name>
</gene>
<evidence type="ECO:0000256" key="5">
    <source>
        <dbReference type="SAM" id="MobiDB-lite"/>
    </source>
</evidence>
<evidence type="ECO:0000259" key="7">
    <source>
        <dbReference type="Pfam" id="PF00150"/>
    </source>
</evidence>
<dbReference type="InterPro" id="IPR001547">
    <property type="entry name" value="Glyco_hydro_5"/>
</dbReference>
<evidence type="ECO:0000256" key="1">
    <source>
        <dbReference type="ARBA" id="ARBA00022729"/>
    </source>
</evidence>
<evidence type="ECO:0000256" key="4">
    <source>
        <dbReference type="RuleBase" id="RU361153"/>
    </source>
</evidence>
<feature type="compositionally biased region" description="Low complexity" evidence="5">
    <location>
        <begin position="34"/>
        <end position="49"/>
    </location>
</feature>
<dbReference type="EMBL" id="JBHRTL010000003">
    <property type="protein sequence ID" value="MFC3153936.1"/>
    <property type="molecule type" value="Genomic_DNA"/>
</dbReference>
<comment type="similarity">
    <text evidence="4">Belongs to the glycosyl hydrolase 5 (cellulase A) family.</text>
</comment>
<keyword evidence="1 6" id="KW-0732">Signal</keyword>
<feature type="domain" description="Glycoside hydrolase family 5" evidence="7">
    <location>
        <begin position="92"/>
        <end position="384"/>
    </location>
</feature>
<keyword evidence="9" id="KW-1185">Reference proteome</keyword>
<evidence type="ECO:0000256" key="6">
    <source>
        <dbReference type="SAM" id="SignalP"/>
    </source>
</evidence>
<accession>A0ABV7HMS9</accession>
<dbReference type="RefSeq" id="WP_382413988.1">
    <property type="nucleotide sequence ID" value="NZ_AP031500.1"/>
</dbReference>
<dbReference type="PANTHER" id="PTHR31297">
    <property type="entry name" value="GLUCAN ENDO-1,6-BETA-GLUCOSIDASE B"/>
    <property type="match status" value="1"/>
</dbReference>
<sequence>MKTPTLLIALTLTLVCTACGSSGGTSNPANNGLSSSAEPAASASSESSTVASSESASSIASSDDSSSSDANASLTSVALTQKMGAGWNLGNTLEAIGSETAWGNPEASQKLINAVKAAGFDTIRLPVAWSRFSDEANFIIEPSWMDRVEQVVNYALNADMYVLLNIHWDGGWMQPTYAEQEYVNERLAIMWAQIANRFNDYDKRLLFAGTNEVLVEGDYGTPTEEYYTVQNGFNQVFVDTVRATGGNNASRFLVVQGFNTNIDHTINFAVMPTDPAHDKLLMEVHYYDPFNFTLNEDSTITQWGSTATDPAKAESWAHEDFLNAQMQKMQDKFVANGIGVILGEYGAIRREQITGHEAYRIEWNKAVTESALAHQIVPVYWDNGVTGNHSMGLFNRATGEQVYPELIEAITNAAE</sequence>
<dbReference type="Gene3D" id="3.20.20.80">
    <property type="entry name" value="Glycosidases"/>
    <property type="match status" value="1"/>
</dbReference>
<feature type="compositionally biased region" description="Polar residues" evidence="5">
    <location>
        <begin position="24"/>
        <end position="33"/>
    </location>
</feature>
<dbReference type="InterPro" id="IPR017853">
    <property type="entry name" value="GH"/>
</dbReference>
<feature type="region of interest" description="Disordered" evidence="5">
    <location>
        <begin position="23"/>
        <end position="49"/>
    </location>
</feature>
<dbReference type="Pfam" id="PF00150">
    <property type="entry name" value="Cellulase"/>
    <property type="match status" value="1"/>
</dbReference>
<dbReference type="InterPro" id="IPR050386">
    <property type="entry name" value="Glycosyl_hydrolase_5"/>
</dbReference>
<dbReference type="PANTHER" id="PTHR31297:SF17">
    <property type="entry name" value="ENDOGLUCANASE"/>
    <property type="match status" value="1"/>
</dbReference>
<dbReference type="EC" id="3.2.1.-" evidence="8"/>
<evidence type="ECO:0000313" key="8">
    <source>
        <dbReference type="EMBL" id="MFC3153936.1"/>
    </source>
</evidence>
<evidence type="ECO:0000313" key="9">
    <source>
        <dbReference type="Proteomes" id="UP001595548"/>
    </source>
</evidence>
<evidence type="ECO:0000256" key="3">
    <source>
        <dbReference type="ARBA" id="ARBA00023295"/>
    </source>
</evidence>
<evidence type="ECO:0000256" key="2">
    <source>
        <dbReference type="ARBA" id="ARBA00022801"/>
    </source>
</evidence>
<dbReference type="GO" id="GO:0016798">
    <property type="term" value="F:hydrolase activity, acting on glycosyl bonds"/>
    <property type="evidence" value="ECO:0007669"/>
    <property type="project" value="UniProtKB-KW"/>
</dbReference>
<dbReference type="Proteomes" id="UP001595548">
    <property type="component" value="Unassembled WGS sequence"/>
</dbReference>
<reference evidence="9" key="1">
    <citation type="journal article" date="2019" name="Int. J. Syst. Evol. Microbiol.">
        <title>The Global Catalogue of Microorganisms (GCM) 10K type strain sequencing project: providing services to taxonomists for standard genome sequencing and annotation.</title>
        <authorList>
            <consortium name="The Broad Institute Genomics Platform"/>
            <consortium name="The Broad Institute Genome Sequencing Center for Infectious Disease"/>
            <person name="Wu L."/>
            <person name="Ma J."/>
        </authorList>
    </citation>
    <scope>NUCLEOTIDE SEQUENCE [LARGE SCALE GENOMIC DNA]</scope>
    <source>
        <strain evidence="9">KCTC 52141</strain>
    </source>
</reference>
<name>A0ABV7HMS9_9GAMM</name>
<protein>
    <submittedName>
        <fullName evidence="8">Glycoside hydrolase family 5 protein</fullName>
        <ecNumber evidence="8">3.2.1.-</ecNumber>
    </submittedName>
</protein>
<dbReference type="SUPFAM" id="SSF51445">
    <property type="entry name" value="(Trans)glycosidases"/>
    <property type="match status" value="1"/>
</dbReference>
<feature type="chain" id="PRO_5045730474" evidence="6">
    <location>
        <begin position="21"/>
        <end position="415"/>
    </location>
</feature>
<organism evidence="8 9">
    <name type="scientific">Gilvimarinus japonicus</name>
    <dbReference type="NCBI Taxonomy" id="1796469"/>
    <lineage>
        <taxon>Bacteria</taxon>
        <taxon>Pseudomonadati</taxon>
        <taxon>Pseudomonadota</taxon>
        <taxon>Gammaproteobacteria</taxon>
        <taxon>Cellvibrionales</taxon>
        <taxon>Cellvibrionaceae</taxon>
        <taxon>Gilvimarinus</taxon>
    </lineage>
</organism>
<keyword evidence="3 4" id="KW-0326">Glycosidase</keyword>
<comment type="caution">
    <text evidence="8">The sequence shown here is derived from an EMBL/GenBank/DDBJ whole genome shotgun (WGS) entry which is preliminary data.</text>
</comment>
<proteinExistence type="inferred from homology"/>
<keyword evidence="2 4" id="KW-0378">Hydrolase</keyword>